<proteinExistence type="predicted"/>
<dbReference type="InterPro" id="IPR000330">
    <property type="entry name" value="SNF2_N"/>
</dbReference>
<evidence type="ECO:0000256" key="3">
    <source>
        <dbReference type="ARBA" id="ARBA00022840"/>
    </source>
</evidence>
<keyword evidence="3" id="KW-0067">ATP-binding</keyword>
<dbReference type="PANTHER" id="PTHR45626">
    <property type="entry name" value="TRANSCRIPTION TERMINATION FACTOR 2-RELATED"/>
    <property type="match status" value="1"/>
</dbReference>
<accession>A0A0L0BTA2</accession>
<evidence type="ECO:0000313" key="6">
    <source>
        <dbReference type="Proteomes" id="UP000037069"/>
    </source>
</evidence>
<dbReference type="GO" id="GO:0006281">
    <property type="term" value="P:DNA repair"/>
    <property type="evidence" value="ECO:0007669"/>
    <property type="project" value="TreeGrafter"/>
</dbReference>
<evidence type="ECO:0000256" key="2">
    <source>
        <dbReference type="ARBA" id="ARBA00022801"/>
    </source>
</evidence>
<dbReference type="GO" id="GO:0016787">
    <property type="term" value="F:hydrolase activity"/>
    <property type="evidence" value="ECO:0007669"/>
    <property type="project" value="UniProtKB-KW"/>
</dbReference>
<protein>
    <recommendedName>
        <fullName evidence="4">Helicase ATP-binding domain-containing protein</fullName>
    </recommendedName>
</protein>
<dbReference type="Proteomes" id="UP000037069">
    <property type="component" value="Unassembled WGS sequence"/>
</dbReference>
<dbReference type="InterPro" id="IPR027417">
    <property type="entry name" value="P-loop_NTPase"/>
</dbReference>
<dbReference type="Pfam" id="PF00176">
    <property type="entry name" value="SNF2-rel_dom"/>
    <property type="match status" value="1"/>
</dbReference>
<reference evidence="5 6" key="1">
    <citation type="journal article" date="2015" name="Nat. Commun.">
        <title>Lucilia cuprina genome unlocks parasitic fly biology to underpin future interventions.</title>
        <authorList>
            <person name="Anstead C.A."/>
            <person name="Korhonen P.K."/>
            <person name="Young N.D."/>
            <person name="Hall R.S."/>
            <person name="Jex A.R."/>
            <person name="Murali S.C."/>
            <person name="Hughes D.S."/>
            <person name="Lee S.F."/>
            <person name="Perry T."/>
            <person name="Stroehlein A.J."/>
            <person name="Ansell B.R."/>
            <person name="Breugelmans B."/>
            <person name="Hofmann A."/>
            <person name="Qu J."/>
            <person name="Dugan S."/>
            <person name="Lee S.L."/>
            <person name="Chao H."/>
            <person name="Dinh H."/>
            <person name="Han Y."/>
            <person name="Doddapaneni H.V."/>
            <person name="Worley K.C."/>
            <person name="Muzny D.M."/>
            <person name="Ioannidis P."/>
            <person name="Waterhouse R.M."/>
            <person name="Zdobnov E.M."/>
            <person name="James P.J."/>
            <person name="Bagnall N.H."/>
            <person name="Kotze A.C."/>
            <person name="Gibbs R.A."/>
            <person name="Richards S."/>
            <person name="Batterham P."/>
            <person name="Gasser R.B."/>
        </authorList>
    </citation>
    <scope>NUCLEOTIDE SEQUENCE [LARGE SCALE GENOMIC DNA]</scope>
    <source>
        <strain evidence="5 6">LS</strain>
        <tissue evidence="5">Full body</tissue>
    </source>
</reference>
<keyword evidence="2" id="KW-0378">Hydrolase</keyword>
<keyword evidence="6" id="KW-1185">Reference proteome</keyword>
<dbReference type="STRING" id="7375.A0A0L0BTA2"/>
<name>A0A0L0BTA2_LUCCU</name>
<dbReference type="InterPro" id="IPR038718">
    <property type="entry name" value="SNF2-like_sf"/>
</dbReference>
<dbReference type="SUPFAM" id="SSF52540">
    <property type="entry name" value="P-loop containing nucleoside triphosphate hydrolases"/>
    <property type="match status" value="1"/>
</dbReference>
<dbReference type="EMBL" id="JRES01001375">
    <property type="protein sequence ID" value="KNC23277.1"/>
    <property type="molecule type" value="Genomic_DNA"/>
</dbReference>
<dbReference type="GO" id="GO:0005634">
    <property type="term" value="C:nucleus"/>
    <property type="evidence" value="ECO:0007669"/>
    <property type="project" value="TreeGrafter"/>
</dbReference>
<dbReference type="GO" id="GO:0005524">
    <property type="term" value="F:ATP binding"/>
    <property type="evidence" value="ECO:0007669"/>
    <property type="project" value="UniProtKB-KW"/>
</dbReference>
<dbReference type="Gene3D" id="3.40.50.10810">
    <property type="entry name" value="Tandem AAA-ATPase domain"/>
    <property type="match status" value="1"/>
</dbReference>
<dbReference type="PROSITE" id="PS51192">
    <property type="entry name" value="HELICASE_ATP_BIND_1"/>
    <property type="match status" value="1"/>
</dbReference>
<dbReference type="AlphaFoldDB" id="A0A0L0BTA2"/>
<gene>
    <name evidence="5" type="ORF">FF38_06393</name>
</gene>
<evidence type="ECO:0000313" key="5">
    <source>
        <dbReference type="EMBL" id="KNC23277.1"/>
    </source>
</evidence>
<evidence type="ECO:0000259" key="4">
    <source>
        <dbReference type="PROSITE" id="PS51192"/>
    </source>
</evidence>
<sequence length="144" mass="16441">MLVLNDCAEPLNKRTVQVIKEMRALRAKLESEDAQAPKISELPLQLVNLPDALNRFIQSPMHDRKVVITTYGTVVSEYKQRSSSSLFTKSGLFGIEFDRIILDEAHTIKNRNTQNAKACFSLRSERRWALTGTPVIFMKTIFDK</sequence>
<keyword evidence="1" id="KW-0547">Nucleotide-binding</keyword>
<feature type="domain" description="Helicase ATP-binding" evidence="4">
    <location>
        <begin position="1"/>
        <end position="144"/>
    </location>
</feature>
<evidence type="ECO:0000256" key="1">
    <source>
        <dbReference type="ARBA" id="ARBA00022741"/>
    </source>
</evidence>
<organism evidence="5 6">
    <name type="scientific">Lucilia cuprina</name>
    <name type="common">Green bottle fly</name>
    <name type="synonym">Australian sheep blowfly</name>
    <dbReference type="NCBI Taxonomy" id="7375"/>
    <lineage>
        <taxon>Eukaryota</taxon>
        <taxon>Metazoa</taxon>
        <taxon>Ecdysozoa</taxon>
        <taxon>Arthropoda</taxon>
        <taxon>Hexapoda</taxon>
        <taxon>Insecta</taxon>
        <taxon>Pterygota</taxon>
        <taxon>Neoptera</taxon>
        <taxon>Endopterygota</taxon>
        <taxon>Diptera</taxon>
        <taxon>Brachycera</taxon>
        <taxon>Muscomorpha</taxon>
        <taxon>Oestroidea</taxon>
        <taxon>Calliphoridae</taxon>
        <taxon>Luciliinae</taxon>
        <taxon>Lucilia</taxon>
    </lineage>
</organism>
<feature type="non-terminal residue" evidence="5">
    <location>
        <position position="144"/>
    </location>
</feature>
<dbReference type="InterPro" id="IPR014001">
    <property type="entry name" value="Helicase_ATP-bd"/>
</dbReference>
<dbReference type="InterPro" id="IPR050628">
    <property type="entry name" value="SNF2_RAD54_helicase_TF"/>
</dbReference>
<comment type="caution">
    <text evidence="5">The sequence shown here is derived from an EMBL/GenBank/DDBJ whole genome shotgun (WGS) entry which is preliminary data.</text>
</comment>
<dbReference type="GO" id="GO:0008094">
    <property type="term" value="F:ATP-dependent activity, acting on DNA"/>
    <property type="evidence" value="ECO:0007669"/>
    <property type="project" value="TreeGrafter"/>
</dbReference>